<evidence type="ECO:0008006" key="3">
    <source>
        <dbReference type="Google" id="ProtNLM"/>
    </source>
</evidence>
<name>A0ABZ0ILS9_9BACT</name>
<sequence length="329" mass="37296">MKRNSIPTESSVLKVLGLVGMFALTGCGTNVPHDVSGYVDSFIREAELRGHDFSNVRRGLTIEFINLPDNKAGSSKRTFFSKTIKLAPLIWKQMNDRQREMLVFHELGHCVLERQHKNERLLLGECASIMKEGGEDACVDDIFSDSWRSYYIDELFDPAVQVPDWYRTQDLTKLVIGDTLLLKEDSLQYESFQTRHFGIADAVAIDESSDYLLTLTYDSLNFIYGFQWDAITVGLYQESGEYSINNKGKEIWDNYSLYTDKIKLETPISLSLLKLGASYHFYLNGVEKHIMSTTYFQSGSFVVPGNMYVATYGGSKPTAKLSVVRVGKQ</sequence>
<evidence type="ECO:0000313" key="1">
    <source>
        <dbReference type="EMBL" id="WOK05144.1"/>
    </source>
</evidence>
<dbReference type="RefSeq" id="WP_317487935.1">
    <property type="nucleotide sequence ID" value="NZ_CP136051.1"/>
</dbReference>
<evidence type="ECO:0000313" key="2">
    <source>
        <dbReference type="Proteomes" id="UP001302349"/>
    </source>
</evidence>
<dbReference type="PROSITE" id="PS51257">
    <property type="entry name" value="PROKAR_LIPOPROTEIN"/>
    <property type="match status" value="1"/>
</dbReference>
<protein>
    <recommendedName>
        <fullName evidence="3">IrrE N-terminal-like domain-containing protein</fullName>
    </recommendedName>
</protein>
<dbReference type="EMBL" id="CP136051">
    <property type="protein sequence ID" value="WOK05144.1"/>
    <property type="molecule type" value="Genomic_DNA"/>
</dbReference>
<gene>
    <name evidence="1" type="ORF">RT717_18845</name>
</gene>
<proteinExistence type="predicted"/>
<accession>A0ABZ0ILS9</accession>
<dbReference type="Proteomes" id="UP001302349">
    <property type="component" value="Chromosome"/>
</dbReference>
<keyword evidence="2" id="KW-1185">Reference proteome</keyword>
<organism evidence="1 2">
    <name type="scientific">Imperialibacter roseus</name>
    <dbReference type="NCBI Taxonomy" id="1324217"/>
    <lineage>
        <taxon>Bacteria</taxon>
        <taxon>Pseudomonadati</taxon>
        <taxon>Bacteroidota</taxon>
        <taxon>Cytophagia</taxon>
        <taxon>Cytophagales</taxon>
        <taxon>Flammeovirgaceae</taxon>
        <taxon>Imperialibacter</taxon>
    </lineage>
</organism>
<reference evidence="1 2" key="1">
    <citation type="journal article" date="2023" name="Microbiol. Resour. Announc.">
        <title>Complete Genome Sequence of Imperialibacter roseus strain P4T.</title>
        <authorList>
            <person name="Tizabi D.R."/>
            <person name="Bachvaroff T."/>
            <person name="Hill R.T."/>
        </authorList>
    </citation>
    <scope>NUCLEOTIDE SEQUENCE [LARGE SCALE GENOMIC DNA]</scope>
    <source>
        <strain evidence="1 2">P4T</strain>
    </source>
</reference>